<dbReference type="AlphaFoldDB" id="A0A6N4SUT6"/>
<evidence type="ECO:0000313" key="1">
    <source>
        <dbReference type="EMBL" id="ABG60171.1"/>
    </source>
</evidence>
<sequence>MGLCTRRVYVPFIHKMGLSEYSFEMYRVKPAATKNNTVMINSDIKKRVLK</sequence>
<dbReference type="KEGG" id="chu:CHU_2929"/>
<name>A0A6N4SUT6_CYTH3</name>
<evidence type="ECO:0000313" key="2">
    <source>
        <dbReference type="Proteomes" id="UP000001822"/>
    </source>
</evidence>
<protein>
    <submittedName>
        <fullName evidence="1">Uncharacterized protein</fullName>
    </submittedName>
</protein>
<proteinExistence type="predicted"/>
<keyword evidence="2" id="KW-1185">Reference proteome</keyword>
<organism evidence="1 2">
    <name type="scientific">Cytophaga hutchinsonii (strain ATCC 33406 / DSM 1761 / CIP 103989 / NBRC 15051 / NCIMB 9469 / D465)</name>
    <dbReference type="NCBI Taxonomy" id="269798"/>
    <lineage>
        <taxon>Bacteria</taxon>
        <taxon>Pseudomonadati</taxon>
        <taxon>Bacteroidota</taxon>
        <taxon>Cytophagia</taxon>
        <taxon>Cytophagales</taxon>
        <taxon>Cytophagaceae</taxon>
        <taxon>Cytophaga</taxon>
    </lineage>
</organism>
<dbReference type="Proteomes" id="UP000001822">
    <property type="component" value="Chromosome"/>
</dbReference>
<dbReference type="EMBL" id="CP000383">
    <property type="protein sequence ID" value="ABG60171.1"/>
    <property type="molecule type" value="Genomic_DNA"/>
</dbReference>
<accession>A0A6N4SUT6</accession>
<gene>
    <name evidence="1" type="ordered locus">CHU_2929</name>
</gene>
<reference evidence="1 2" key="1">
    <citation type="journal article" date="2007" name="Appl. Environ. Microbiol.">
        <title>Genome sequence of the cellulolytic gliding bacterium Cytophaga hutchinsonii.</title>
        <authorList>
            <person name="Xie G."/>
            <person name="Bruce D.C."/>
            <person name="Challacombe J.F."/>
            <person name="Chertkov O."/>
            <person name="Detter J.C."/>
            <person name="Gilna P."/>
            <person name="Han C.S."/>
            <person name="Lucas S."/>
            <person name="Misra M."/>
            <person name="Myers G.L."/>
            <person name="Richardson P."/>
            <person name="Tapia R."/>
            <person name="Thayer N."/>
            <person name="Thompson L.S."/>
            <person name="Brettin T.S."/>
            <person name="Henrissat B."/>
            <person name="Wilson D.B."/>
            <person name="McBride M.J."/>
        </authorList>
    </citation>
    <scope>NUCLEOTIDE SEQUENCE [LARGE SCALE GENOMIC DNA]</scope>
    <source>
        <strain evidence="2">ATCC 33406 / DSM 1761 / CIP 103989 / NBRC 15051 / NCIMB 9469 / D465</strain>
    </source>
</reference>